<proteinExistence type="predicted"/>
<name>A0A399G8C7_9ACTN</name>
<dbReference type="InterPro" id="IPR001209">
    <property type="entry name" value="Ribosomal_uS14"/>
</dbReference>
<dbReference type="GO" id="GO:0015935">
    <property type="term" value="C:small ribosomal subunit"/>
    <property type="evidence" value="ECO:0007669"/>
    <property type="project" value="TreeGrafter"/>
</dbReference>
<dbReference type="GO" id="GO:0003735">
    <property type="term" value="F:structural constituent of ribosome"/>
    <property type="evidence" value="ECO:0007669"/>
    <property type="project" value="InterPro"/>
</dbReference>
<keyword evidence="3" id="KW-0687">Ribonucleoprotein</keyword>
<dbReference type="KEGG" id="thao:NI17_008160"/>
<dbReference type="GO" id="GO:0006412">
    <property type="term" value="P:translation"/>
    <property type="evidence" value="ECO:0007669"/>
    <property type="project" value="InterPro"/>
</dbReference>
<dbReference type="PANTHER" id="PTHR19836:SF23">
    <property type="entry name" value="SMALL RIBOSOMAL SUBUNIT PROTEIN US14A"/>
    <property type="match status" value="1"/>
</dbReference>
<dbReference type="EMBL" id="CP063196">
    <property type="protein sequence ID" value="UOE21106.1"/>
    <property type="molecule type" value="Genomic_DNA"/>
</dbReference>
<keyword evidence="1" id="KW-0694">RNA-binding</keyword>
<evidence type="ECO:0000256" key="4">
    <source>
        <dbReference type="ARBA" id="ARBA00035312"/>
    </source>
</evidence>
<evidence type="ECO:0000256" key="5">
    <source>
        <dbReference type="SAM" id="MobiDB-lite"/>
    </source>
</evidence>
<dbReference type="RefSeq" id="WP_068690603.1">
    <property type="nucleotide sequence ID" value="NZ_CP063196.1"/>
</dbReference>
<dbReference type="OrthoDB" id="9810484at2"/>
<dbReference type="Gene3D" id="4.10.830.10">
    <property type="entry name" value="30s Ribosomal Protein S14, Chain N"/>
    <property type="match status" value="1"/>
</dbReference>
<dbReference type="Pfam" id="PF00253">
    <property type="entry name" value="Ribosomal_S14"/>
    <property type="match status" value="1"/>
</dbReference>
<dbReference type="InterPro" id="IPR043140">
    <property type="entry name" value="Ribosomal_uS14_sf"/>
</dbReference>
<keyword evidence="2 6" id="KW-0689">Ribosomal protein</keyword>
<evidence type="ECO:0000256" key="3">
    <source>
        <dbReference type="ARBA" id="ARBA00023274"/>
    </source>
</evidence>
<dbReference type="Proteomes" id="UP000265719">
    <property type="component" value="Chromosome"/>
</dbReference>
<evidence type="ECO:0000313" key="7">
    <source>
        <dbReference type="Proteomes" id="UP000265719"/>
    </source>
</evidence>
<accession>A0A399G8C7</accession>
<gene>
    <name evidence="6" type="ORF">NI17_008160</name>
</gene>
<keyword evidence="1" id="KW-0699">rRNA-binding</keyword>
<dbReference type="PANTHER" id="PTHR19836">
    <property type="entry name" value="30S RIBOSOMAL PROTEIN S14"/>
    <property type="match status" value="1"/>
</dbReference>
<protein>
    <recommendedName>
        <fullName evidence="4">30S ribosomal protein S14</fullName>
    </recommendedName>
</protein>
<dbReference type="GO" id="GO:0019843">
    <property type="term" value="F:rRNA binding"/>
    <property type="evidence" value="ECO:0007669"/>
    <property type="project" value="UniProtKB-KW"/>
</dbReference>
<feature type="region of interest" description="Disordered" evidence="5">
    <location>
        <begin position="1"/>
        <end position="35"/>
    </location>
</feature>
<keyword evidence="7" id="KW-1185">Reference proteome</keyword>
<evidence type="ECO:0000256" key="1">
    <source>
        <dbReference type="ARBA" id="ARBA00022730"/>
    </source>
</evidence>
<dbReference type="SUPFAM" id="SSF57716">
    <property type="entry name" value="Glucocorticoid receptor-like (DNA-binding domain)"/>
    <property type="match status" value="1"/>
</dbReference>
<reference evidence="6" key="1">
    <citation type="submission" date="2020-10" db="EMBL/GenBank/DDBJ databases">
        <title>De novo genome project of the cellulose decomposer Thermobifida halotolerans type strain.</title>
        <authorList>
            <person name="Nagy I."/>
            <person name="Horvath B."/>
            <person name="Kukolya J."/>
            <person name="Nagy I."/>
            <person name="Orsini M."/>
        </authorList>
    </citation>
    <scope>NUCLEOTIDE SEQUENCE</scope>
    <source>
        <strain evidence="6">DSM 44931</strain>
    </source>
</reference>
<evidence type="ECO:0000256" key="2">
    <source>
        <dbReference type="ARBA" id="ARBA00022980"/>
    </source>
</evidence>
<sequence length="73" mass="8110">MAQKSKIVRNEQRARTVAALAARPRDASATRPRDRDCVDGRPRGCLRGFGLPRIRLRELARRGELPGVTGSSR</sequence>
<dbReference type="AlphaFoldDB" id="A0A399G8C7"/>
<feature type="compositionally biased region" description="Basic and acidic residues" evidence="5">
    <location>
        <begin position="23"/>
        <end position="35"/>
    </location>
</feature>
<organism evidence="6 7">
    <name type="scientific">Thermobifida halotolerans</name>
    <dbReference type="NCBI Taxonomy" id="483545"/>
    <lineage>
        <taxon>Bacteria</taxon>
        <taxon>Bacillati</taxon>
        <taxon>Actinomycetota</taxon>
        <taxon>Actinomycetes</taxon>
        <taxon>Streptosporangiales</taxon>
        <taxon>Nocardiopsidaceae</taxon>
        <taxon>Thermobifida</taxon>
    </lineage>
</organism>
<evidence type="ECO:0000313" key="6">
    <source>
        <dbReference type="EMBL" id="UOE21106.1"/>
    </source>
</evidence>